<dbReference type="PROSITE" id="PS50929">
    <property type="entry name" value="ABC_TM1F"/>
    <property type="match status" value="1"/>
</dbReference>
<evidence type="ECO:0008006" key="14">
    <source>
        <dbReference type="Google" id="ProtNLM"/>
    </source>
</evidence>
<evidence type="ECO:0000313" key="12">
    <source>
        <dbReference type="EMBL" id="GGJ11824.1"/>
    </source>
</evidence>
<keyword evidence="5" id="KW-0547">Nucleotide-binding</keyword>
<evidence type="ECO:0000256" key="7">
    <source>
        <dbReference type="ARBA" id="ARBA00022989"/>
    </source>
</evidence>
<keyword evidence="13" id="KW-1185">Reference proteome</keyword>
<sequence>MNDRRERRLRAHAWSTVAILVRFLRPVAGRAAIAVGLGFLTVAASVAMMATSGYLIAAAALRPPTILLLWVPIVGVRFFGLARAAFRYLERLVSHDVTFHILAGLRVWLYERIEPNHRLLADRRSAEVLDAAVADVDRLQHLYLRAFFPPLVGVLVGLGMLAWLGRYGPWLAVAWGFGALTAAVAVPWWTHRWTRRGQLRLDAVRSARMSAADELLRGLLDGALPARTAAVLAELERLERKEQREQARQGWLQGASDGLFVFVTQATMAAVLWVGMQMFSHGRLAGVLLPAIALGALASFEAVAALPAAFQQFAQVVAAGERLLRLAQWDAPAEAPGASLAAARAVALAAEPADKTAVAASKTAPVATPAAVAAAAAQVHAANRRGGAGVPALRVRGLCVRYGPGEPYVLKDVDVDLDPGKRLAIVGESGAGKTTFLHVLLGFLPYEAGSITLAGRELRAWPAEDVRAMMAVVPQRGYLFHTTVEHNLRLAKPDASREELEQALRIAQVYDVIARLPDGYATVIGETGALLSGGERQRLALARALLAGAPILLCDEPTSALDSVTEQAFIEAFFTAAAGKSVVWVTHRLAGMERMDEIVVLRGGRIIERGTHRELIARGGWYAQMWRLEREMAADMAAKG</sequence>
<evidence type="ECO:0000256" key="6">
    <source>
        <dbReference type="ARBA" id="ARBA00022840"/>
    </source>
</evidence>
<dbReference type="PANTHER" id="PTHR24221">
    <property type="entry name" value="ATP-BINDING CASSETTE SUB-FAMILY B"/>
    <property type="match status" value="1"/>
</dbReference>
<dbReference type="Gene3D" id="1.20.1560.10">
    <property type="entry name" value="ABC transporter type 1, transmembrane domain"/>
    <property type="match status" value="1"/>
</dbReference>
<dbReference type="SMART" id="SM00382">
    <property type="entry name" value="AAA"/>
    <property type="match status" value="1"/>
</dbReference>
<keyword evidence="6" id="KW-0067">ATP-binding</keyword>
<dbReference type="NCBIfam" id="TIGR02868">
    <property type="entry name" value="CydC"/>
    <property type="match status" value="1"/>
</dbReference>
<evidence type="ECO:0000256" key="9">
    <source>
        <dbReference type="SAM" id="Phobius"/>
    </source>
</evidence>
<dbReference type="GO" id="GO:0005886">
    <property type="term" value="C:plasma membrane"/>
    <property type="evidence" value="ECO:0007669"/>
    <property type="project" value="UniProtKB-SubCell"/>
</dbReference>
<dbReference type="InterPro" id="IPR014223">
    <property type="entry name" value="ABC_CydC/D"/>
</dbReference>
<feature type="transmembrane region" description="Helical" evidence="9">
    <location>
        <begin position="170"/>
        <end position="190"/>
    </location>
</feature>
<accession>A0A917KF22</accession>
<dbReference type="GO" id="GO:0034775">
    <property type="term" value="P:glutathione transmembrane transport"/>
    <property type="evidence" value="ECO:0007669"/>
    <property type="project" value="InterPro"/>
</dbReference>
<feature type="domain" description="ABC transporter" evidence="10">
    <location>
        <begin position="393"/>
        <end position="628"/>
    </location>
</feature>
<evidence type="ECO:0000256" key="8">
    <source>
        <dbReference type="ARBA" id="ARBA00023136"/>
    </source>
</evidence>
<dbReference type="Pfam" id="PF00005">
    <property type="entry name" value="ABC_tran"/>
    <property type="match status" value="1"/>
</dbReference>
<evidence type="ECO:0000256" key="1">
    <source>
        <dbReference type="ARBA" id="ARBA00004651"/>
    </source>
</evidence>
<dbReference type="SUPFAM" id="SSF52540">
    <property type="entry name" value="P-loop containing nucleoside triphosphate hydrolases"/>
    <property type="match status" value="1"/>
</dbReference>
<dbReference type="InterPro" id="IPR011527">
    <property type="entry name" value="ABC1_TM_dom"/>
</dbReference>
<keyword evidence="4 9" id="KW-0812">Transmembrane</keyword>
<dbReference type="PANTHER" id="PTHR24221:SF654">
    <property type="entry name" value="ATP-BINDING CASSETTE SUB-FAMILY B MEMBER 6"/>
    <property type="match status" value="1"/>
</dbReference>
<evidence type="ECO:0000256" key="2">
    <source>
        <dbReference type="ARBA" id="ARBA00022448"/>
    </source>
</evidence>
<keyword evidence="7 9" id="KW-1133">Transmembrane helix</keyword>
<dbReference type="FunFam" id="3.40.50.300:FF:000221">
    <property type="entry name" value="Multidrug ABC transporter ATP-binding protein"/>
    <property type="match status" value="1"/>
</dbReference>
<proteinExistence type="predicted"/>
<evidence type="ECO:0000256" key="3">
    <source>
        <dbReference type="ARBA" id="ARBA00022475"/>
    </source>
</evidence>
<feature type="transmembrane region" description="Helical" evidence="9">
    <location>
        <begin position="32"/>
        <end position="61"/>
    </location>
</feature>
<dbReference type="Proteomes" id="UP000637695">
    <property type="component" value="Unassembled WGS sequence"/>
</dbReference>
<keyword evidence="8 9" id="KW-0472">Membrane</keyword>
<protein>
    <recommendedName>
        <fullName evidence="14">ATP-binding cassette subfamily C protein CydC</fullName>
    </recommendedName>
</protein>
<reference evidence="12" key="1">
    <citation type="journal article" date="2014" name="Int. J. Syst. Evol. Microbiol.">
        <title>Complete genome sequence of Corynebacterium casei LMG S-19264T (=DSM 44701T), isolated from a smear-ripened cheese.</title>
        <authorList>
            <consortium name="US DOE Joint Genome Institute (JGI-PGF)"/>
            <person name="Walter F."/>
            <person name="Albersmeier A."/>
            <person name="Kalinowski J."/>
            <person name="Ruckert C."/>
        </authorList>
    </citation>
    <scope>NUCLEOTIDE SEQUENCE</scope>
    <source>
        <strain evidence="12">JCM 18487</strain>
    </source>
</reference>
<evidence type="ECO:0000259" key="11">
    <source>
        <dbReference type="PROSITE" id="PS50929"/>
    </source>
</evidence>
<dbReference type="AlphaFoldDB" id="A0A917KF22"/>
<dbReference type="GO" id="GO:0140359">
    <property type="term" value="F:ABC-type transporter activity"/>
    <property type="evidence" value="ECO:0007669"/>
    <property type="project" value="InterPro"/>
</dbReference>
<dbReference type="RefSeq" id="WP_188883037.1">
    <property type="nucleotide sequence ID" value="NZ_BMOY01000040.1"/>
</dbReference>
<evidence type="ECO:0000313" key="13">
    <source>
        <dbReference type="Proteomes" id="UP000637695"/>
    </source>
</evidence>
<feature type="domain" description="ABC transmembrane type-1" evidence="11">
    <location>
        <begin position="32"/>
        <end position="315"/>
    </location>
</feature>
<dbReference type="InterPro" id="IPR027417">
    <property type="entry name" value="P-loop_NTPase"/>
</dbReference>
<dbReference type="InterPro" id="IPR003439">
    <property type="entry name" value="ABC_transporter-like_ATP-bd"/>
</dbReference>
<organism evidence="12 13">
    <name type="scientific">Alicyclobacillus cellulosilyticus</name>
    <dbReference type="NCBI Taxonomy" id="1003997"/>
    <lineage>
        <taxon>Bacteria</taxon>
        <taxon>Bacillati</taxon>
        <taxon>Bacillota</taxon>
        <taxon>Bacilli</taxon>
        <taxon>Bacillales</taxon>
        <taxon>Alicyclobacillaceae</taxon>
        <taxon>Alicyclobacillus</taxon>
    </lineage>
</organism>
<dbReference type="InterPro" id="IPR017871">
    <property type="entry name" value="ABC_transporter-like_CS"/>
</dbReference>
<dbReference type="PROSITE" id="PS00211">
    <property type="entry name" value="ABC_TRANSPORTER_1"/>
    <property type="match status" value="1"/>
</dbReference>
<feature type="transmembrane region" description="Helical" evidence="9">
    <location>
        <begin position="142"/>
        <end position="164"/>
    </location>
</feature>
<dbReference type="GO" id="GO:0034040">
    <property type="term" value="F:ATPase-coupled lipid transmembrane transporter activity"/>
    <property type="evidence" value="ECO:0007669"/>
    <property type="project" value="TreeGrafter"/>
</dbReference>
<comment type="caution">
    <text evidence="12">The sequence shown here is derived from an EMBL/GenBank/DDBJ whole genome shotgun (WGS) entry which is preliminary data.</text>
</comment>
<keyword evidence="3" id="KW-1003">Cell membrane</keyword>
<dbReference type="InterPro" id="IPR036640">
    <property type="entry name" value="ABC1_TM_sf"/>
</dbReference>
<evidence type="ECO:0000259" key="10">
    <source>
        <dbReference type="PROSITE" id="PS50893"/>
    </source>
</evidence>
<keyword evidence="2" id="KW-0813">Transport</keyword>
<dbReference type="Gene3D" id="3.40.50.300">
    <property type="entry name" value="P-loop containing nucleotide triphosphate hydrolases"/>
    <property type="match status" value="1"/>
</dbReference>
<dbReference type="GO" id="GO:0016887">
    <property type="term" value="F:ATP hydrolysis activity"/>
    <property type="evidence" value="ECO:0007669"/>
    <property type="project" value="InterPro"/>
</dbReference>
<dbReference type="GO" id="GO:0005524">
    <property type="term" value="F:ATP binding"/>
    <property type="evidence" value="ECO:0007669"/>
    <property type="project" value="UniProtKB-KW"/>
</dbReference>
<gene>
    <name evidence="12" type="ORF">GCM10010885_21440</name>
</gene>
<dbReference type="SUPFAM" id="SSF90123">
    <property type="entry name" value="ABC transporter transmembrane region"/>
    <property type="match status" value="1"/>
</dbReference>
<dbReference type="InterPro" id="IPR003593">
    <property type="entry name" value="AAA+_ATPase"/>
</dbReference>
<dbReference type="EMBL" id="BMOY01000040">
    <property type="protein sequence ID" value="GGJ11824.1"/>
    <property type="molecule type" value="Genomic_DNA"/>
</dbReference>
<comment type="subcellular location">
    <subcellularLocation>
        <location evidence="1">Cell membrane</location>
        <topology evidence="1">Multi-pass membrane protein</topology>
    </subcellularLocation>
</comment>
<name>A0A917KF22_9BACL</name>
<evidence type="ECO:0000256" key="4">
    <source>
        <dbReference type="ARBA" id="ARBA00022692"/>
    </source>
</evidence>
<dbReference type="GO" id="GO:0045454">
    <property type="term" value="P:cell redox homeostasis"/>
    <property type="evidence" value="ECO:0007669"/>
    <property type="project" value="InterPro"/>
</dbReference>
<reference evidence="12" key="2">
    <citation type="submission" date="2020-09" db="EMBL/GenBank/DDBJ databases">
        <authorList>
            <person name="Sun Q."/>
            <person name="Ohkuma M."/>
        </authorList>
    </citation>
    <scope>NUCLEOTIDE SEQUENCE</scope>
    <source>
        <strain evidence="12">JCM 18487</strain>
    </source>
</reference>
<evidence type="ECO:0000256" key="5">
    <source>
        <dbReference type="ARBA" id="ARBA00022741"/>
    </source>
</evidence>
<feature type="transmembrane region" description="Helical" evidence="9">
    <location>
        <begin position="285"/>
        <end position="306"/>
    </location>
</feature>
<feature type="transmembrane region" description="Helical" evidence="9">
    <location>
        <begin position="67"/>
        <end position="86"/>
    </location>
</feature>
<dbReference type="InterPro" id="IPR039421">
    <property type="entry name" value="Type_1_exporter"/>
</dbReference>
<dbReference type="PROSITE" id="PS50893">
    <property type="entry name" value="ABC_TRANSPORTER_2"/>
    <property type="match status" value="1"/>
</dbReference>